<dbReference type="CDD" id="cd01949">
    <property type="entry name" value="GGDEF"/>
    <property type="match status" value="1"/>
</dbReference>
<dbReference type="PANTHER" id="PTHR45138:SF9">
    <property type="entry name" value="DIGUANYLATE CYCLASE DGCM-RELATED"/>
    <property type="match status" value="1"/>
</dbReference>
<comment type="catalytic activity">
    <reaction evidence="2">
        <text>2 GTP = 3',3'-c-di-GMP + 2 diphosphate</text>
        <dbReference type="Rhea" id="RHEA:24898"/>
        <dbReference type="ChEBI" id="CHEBI:33019"/>
        <dbReference type="ChEBI" id="CHEBI:37565"/>
        <dbReference type="ChEBI" id="CHEBI:58805"/>
        <dbReference type="EC" id="2.7.7.65"/>
    </reaction>
</comment>
<organism evidence="5 6">
    <name type="scientific">Pelotalea chapellei</name>
    <dbReference type="NCBI Taxonomy" id="44671"/>
    <lineage>
        <taxon>Bacteria</taxon>
        <taxon>Pseudomonadati</taxon>
        <taxon>Thermodesulfobacteriota</taxon>
        <taxon>Desulfuromonadia</taxon>
        <taxon>Geobacterales</taxon>
        <taxon>Geobacteraceae</taxon>
        <taxon>Pelotalea</taxon>
    </lineage>
</organism>
<evidence type="ECO:0000256" key="1">
    <source>
        <dbReference type="ARBA" id="ARBA00012528"/>
    </source>
</evidence>
<feature type="coiled-coil region" evidence="3">
    <location>
        <begin position="44"/>
        <end position="71"/>
    </location>
</feature>
<proteinExistence type="predicted"/>
<dbReference type="SUPFAM" id="SSF55073">
    <property type="entry name" value="Nucleotide cyclase"/>
    <property type="match status" value="1"/>
</dbReference>
<gene>
    <name evidence="5" type="ORF">KJB30_15880</name>
</gene>
<dbReference type="Proteomes" id="UP000784128">
    <property type="component" value="Unassembled WGS sequence"/>
</dbReference>
<evidence type="ECO:0000313" key="6">
    <source>
        <dbReference type="Proteomes" id="UP000784128"/>
    </source>
</evidence>
<feature type="domain" description="GGDEF" evidence="4">
    <location>
        <begin position="106"/>
        <end position="237"/>
    </location>
</feature>
<sequence length="237" mass="26933">MMNEPKTENMAAEDEARLLADIVASRLDNSNPLLPQFKRLFGMYKNIEQRSARLAAEHEQLKSELVNLVRSLDLTGRVDGMTGLVNRRDMMERIEREASRANRHQRIFCALLLNIDNFRHINDVHGYNIGDDVLVELARVLRGGVRSEDVCARWGGDEFLILLPETRREGAEAVARKVLESITMTEFKAQKPGIWVTVSIGVRGYDPSQNIHECVFSADKALQQAKRDGKNRYVIAE</sequence>
<reference evidence="5 6" key="1">
    <citation type="submission" date="2021-05" db="EMBL/GenBank/DDBJ databases">
        <title>The draft genome of Geobacter chapellei DSM 13688.</title>
        <authorList>
            <person name="Xu Z."/>
            <person name="Masuda Y."/>
            <person name="Itoh H."/>
            <person name="Senoo K."/>
        </authorList>
    </citation>
    <scope>NUCLEOTIDE SEQUENCE [LARGE SCALE GENOMIC DNA]</scope>
    <source>
        <strain evidence="5 6">DSM 13688</strain>
    </source>
</reference>
<dbReference type="Pfam" id="PF00990">
    <property type="entry name" value="GGDEF"/>
    <property type="match status" value="1"/>
</dbReference>
<keyword evidence="6" id="KW-1185">Reference proteome</keyword>
<dbReference type="NCBIfam" id="TIGR00254">
    <property type="entry name" value="GGDEF"/>
    <property type="match status" value="1"/>
</dbReference>
<name>A0ABS5UC47_9BACT</name>
<accession>A0ABS5UC47</accession>
<evidence type="ECO:0000313" key="5">
    <source>
        <dbReference type="EMBL" id="MBT1073271.1"/>
    </source>
</evidence>
<dbReference type="SMART" id="SM00267">
    <property type="entry name" value="GGDEF"/>
    <property type="match status" value="1"/>
</dbReference>
<evidence type="ECO:0000256" key="3">
    <source>
        <dbReference type="SAM" id="Coils"/>
    </source>
</evidence>
<dbReference type="PANTHER" id="PTHR45138">
    <property type="entry name" value="REGULATORY COMPONENTS OF SENSORY TRANSDUCTION SYSTEM"/>
    <property type="match status" value="1"/>
</dbReference>
<evidence type="ECO:0000259" key="4">
    <source>
        <dbReference type="PROSITE" id="PS50887"/>
    </source>
</evidence>
<dbReference type="Gene3D" id="3.30.70.270">
    <property type="match status" value="1"/>
</dbReference>
<dbReference type="InterPro" id="IPR043128">
    <property type="entry name" value="Rev_trsase/Diguanyl_cyclase"/>
</dbReference>
<comment type="caution">
    <text evidence="5">The sequence shown here is derived from an EMBL/GenBank/DDBJ whole genome shotgun (WGS) entry which is preliminary data.</text>
</comment>
<evidence type="ECO:0000256" key="2">
    <source>
        <dbReference type="ARBA" id="ARBA00034247"/>
    </source>
</evidence>
<dbReference type="InterPro" id="IPR029787">
    <property type="entry name" value="Nucleotide_cyclase"/>
</dbReference>
<dbReference type="InterPro" id="IPR050469">
    <property type="entry name" value="Diguanylate_Cyclase"/>
</dbReference>
<keyword evidence="3" id="KW-0175">Coiled coil</keyword>
<dbReference type="PROSITE" id="PS50887">
    <property type="entry name" value="GGDEF"/>
    <property type="match status" value="1"/>
</dbReference>
<protein>
    <recommendedName>
        <fullName evidence="1">diguanylate cyclase</fullName>
        <ecNumber evidence="1">2.7.7.65</ecNumber>
    </recommendedName>
</protein>
<dbReference type="EC" id="2.7.7.65" evidence="1"/>
<dbReference type="InterPro" id="IPR000160">
    <property type="entry name" value="GGDEF_dom"/>
</dbReference>
<dbReference type="EMBL" id="JAHDYS010000019">
    <property type="protein sequence ID" value="MBT1073271.1"/>
    <property type="molecule type" value="Genomic_DNA"/>
</dbReference>